<dbReference type="InterPro" id="IPR006099">
    <property type="entry name" value="MeMalonylCoA_mutase_a/b_cat"/>
</dbReference>
<comment type="cofactor">
    <cofactor evidence="1">
        <name>adenosylcob(III)alamin</name>
        <dbReference type="ChEBI" id="CHEBI:18408"/>
    </cofactor>
</comment>
<gene>
    <name evidence="9" type="ORF">RM641_10840</name>
</gene>
<dbReference type="NCBIfam" id="TIGR00641">
    <property type="entry name" value="acid_CoA_mut_N"/>
    <property type="match status" value="1"/>
</dbReference>
<accession>A0ABU2P7W3</accession>
<dbReference type="PANTHER" id="PTHR48101:SF3">
    <property type="entry name" value="COENZYME B12-DEPENDENT MUTASE"/>
    <property type="match status" value="1"/>
</dbReference>
<dbReference type="Gene3D" id="3.40.50.280">
    <property type="entry name" value="Cobalamin-binding domain"/>
    <property type="match status" value="1"/>
</dbReference>
<evidence type="ECO:0000313" key="10">
    <source>
        <dbReference type="Proteomes" id="UP001183586"/>
    </source>
</evidence>
<dbReference type="RefSeq" id="WP_311680909.1">
    <property type="nucleotide sequence ID" value="NZ_JAVREU010000003.1"/>
</dbReference>
<evidence type="ECO:0000256" key="1">
    <source>
        <dbReference type="ARBA" id="ARBA00001922"/>
    </source>
</evidence>
<organism evidence="9 10">
    <name type="scientific">Streptomyces dubilierae</name>
    <dbReference type="NCBI Taxonomy" id="3075533"/>
    <lineage>
        <taxon>Bacteria</taxon>
        <taxon>Bacillati</taxon>
        <taxon>Actinomycetota</taxon>
        <taxon>Actinomycetes</taxon>
        <taxon>Kitasatosporales</taxon>
        <taxon>Streptomycetaceae</taxon>
        <taxon>Streptomyces</taxon>
    </lineage>
</organism>
<name>A0ABU2P7W3_9ACTN</name>
<protein>
    <submittedName>
        <fullName evidence="9">Protein meaA</fullName>
    </submittedName>
</protein>
<dbReference type="EMBL" id="JAVREU010000003">
    <property type="protein sequence ID" value="MDT0387922.1"/>
    <property type="molecule type" value="Genomic_DNA"/>
</dbReference>
<evidence type="ECO:0000256" key="6">
    <source>
        <dbReference type="ARBA" id="ARBA00023235"/>
    </source>
</evidence>
<reference evidence="10" key="1">
    <citation type="submission" date="2023-07" db="EMBL/GenBank/DDBJ databases">
        <title>30 novel species of actinomycetes from the DSMZ collection.</title>
        <authorList>
            <person name="Nouioui I."/>
        </authorList>
    </citation>
    <scope>NUCLEOTIDE SEQUENCE [LARGE SCALE GENOMIC DNA]</scope>
    <source>
        <strain evidence="10">DSM 41921</strain>
    </source>
</reference>
<dbReference type="InterPro" id="IPR006159">
    <property type="entry name" value="Acid_CoA_mut_C"/>
</dbReference>
<evidence type="ECO:0000256" key="2">
    <source>
        <dbReference type="ARBA" id="ARBA00008465"/>
    </source>
</evidence>
<dbReference type="Proteomes" id="UP001183586">
    <property type="component" value="Unassembled WGS sequence"/>
</dbReference>
<proteinExistence type="inferred from homology"/>
<dbReference type="InterPro" id="IPR036724">
    <property type="entry name" value="Cobalamin-bd_sf"/>
</dbReference>
<dbReference type="InterPro" id="IPR006158">
    <property type="entry name" value="Cobalamin-bd"/>
</dbReference>
<dbReference type="PANTHER" id="PTHR48101">
    <property type="entry name" value="METHYLMALONYL-COA MUTASE, MITOCHONDRIAL-RELATED"/>
    <property type="match status" value="1"/>
</dbReference>
<evidence type="ECO:0000259" key="8">
    <source>
        <dbReference type="PROSITE" id="PS51332"/>
    </source>
</evidence>
<feature type="domain" description="B12-binding" evidence="8">
    <location>
        <begin position="543"/>
        <end position="672"/>
    </location>
</feature>
<dbReference type="PROSITE" id="PS51332">
    <property type="entry name" value="B12_BINDING"/>
    <property type="match status" value="1"/>
</dbReference>
<dbReference type="SUPFAM" id="SSF52242">
    <property type="entry name" value="Cobalamin (vitamin B12)-binding domain"/>
    <property type="match status" value="1"/>
</dbReference>
<dbReference type="SUPFAM" id="SSF51703">
    <property type="entry name" value="Cobalamin (vitamin B12)-dependent enzymes"/>
    <property type="match status" value="1"/>
</dbReference>
<dbReference type="Pfam" id="PF01642">
    <property type="entry name" value="MM_CoA_mutase"/>
    <property type="match status" value="1"/>
</dbReference>
<keyword evidence="7" id="KW-0170">Cobalt</keyword>
<dbReference type="Gene3D" id="3.20.20.240">
    <property type="entry name" value="Methylmalonyl-CoA mutase"/>
    <property type="match status" value="1"/>
</dbReference>
<dbReference type="Pfam" id="PF02310">
    <property type="entry name" value="B12-binding"/>
    <property type="match status" value="1"/>
</dbReference>
<comment type="similarity">
    <text evidence="2">Belongs to the methylmalonyl-CoA mutase family.</text>
</comment>
<keyword evidence="10" id="KW-1185">Reference proteome</keyword>
<sequence>MTERQPAEGRREKDRPWLMRTYAGHSTAEASNELYRRNLAKGQTGLSVAFDLPTQTGYDSDHILARGEVGRVGVPIAHVGDMRRLFQDIPLEQMNTSMTINATAMWLLALYQVVAEEQGADITKLQGTTQNDIVKEYLSRGTHVFPPGPSLRLTTDMIAYTVSHLPKWNPINICSYHLQEAGATPVQEIAYAMSTAIAVLDAVRDSGQVPQERMGDVVGRISFFVNAGVRFIEEMCKMRAFGRIWDKVTRERYGIENPKHRRFRYGVQVNSLGLTEAQPENNVQRIVLEMLAVTLSKDARARAVQLPAWNEALGLPRPWDQQWSLRIQQVLAYESDLLEYEDIFEGSKVIEEKVDGLVEAALAEMDRIEEMGGAMAAVESGYLKSQLVASHAERRGRIESGQEKIVGVNIFEGTEPNPLTADLDTAIQTVDPAVEARVIEALQQWRDSRYQPPFNHPRPCKALERLKEAARGTENLMEATLECARAGATTGEWAGALREVFGEFRAPTGVSSAPVAVPVEEGSTLALVRRKVDLTAEDLGVGKLRFLVGKPGLDGHSNGAEQIAVRARDAGFEVVYQGIRLTPEQIVDAALAEDVHAVGLSILSGSHAQLVPDVLERLRVAGATDIPVIAGGIIPNGDAEQLRQAGVAAVFTPKDFDITGIIGRIVDEIRKANKLDPLEVPA</sequence>
<evidence type="ECO:0000256" key="7">
    <source>
        <dbReference type="ARBA" id="ARBA00023285"/>
    </source>
</evidence>
<comment type="subunit">
    <text evidence="3">Heterodimer of an alpha and a beta chain.</text>
</comment>
<keyword evidence="5" id="KW-0479">Metal-binding</keyword>
<keyword evidence="4" id="KW-0846">Cobalamin</keyword>
<evidence type="ECO:0000256" key="5">
    <source>
        <dbReference type="ARBA" id="ARBA00022723"/>
    </source>
</evidence>
<evidence type="ECO:0000256" key="3">
    <source>
        <dbReference type="ARBA" id="ARBA00011870"/>
    </source>
</evidence>
<evidence type="ECO:0000256" key="4">
    <source>
        <dbReference type="ARBA" id="ARBA00022628"/>
    </source>
</evidence>
<evidence type="ECO:0000313" key="9">
    <source>
        <dbReference type="EMBL" id="MDT0387922.1"/>
    </source>
</evidence>
<keyword evidence="6" id="KW-0413">Isomerase</keyword>
<dbReference type="InterPro" id="IPR006098">
    <property type="entry name" value="MMCoA_mutase_a_cat"/>
</dbReference>
<dbReference type="CDD" id="cd02071">
    <property type="entry name" value="MM_CoA_mut_B12_BD"/>
    <property type="match status" value="1"/>
</dbReference>
<dbReference type="InterPro" id="IPR016176">
    <property type="entry name" value="Cbl-dep_enz_cat"/>
</dbReference>
<comment type="caution">
    <text evidence="9">The sequence shown here is derived from an EMBL/GenBank/DDBJ whole genome shotgun (WGS) entry which is preliminary data.</text>
</comment>
<dbReference type="NCBIfam" id="TIGR00640">
    <property type="entry name" value="acid_CoA_mut_C"/>
    <property type="match status" value="1"/>
</dbReference>